<dbReference type="PANTHER" id="PTHR42941">
    <property type="entry name" value="SLL1037 PROTEIN"/>
    <property type="match status" value="1"/>
</dbReference>
<dbReference type="SUPFAM" id="SSF53850">
    <property type="entry name" value="Periplasmic binding protein-like II"/>
    <property type="match status" value="1"/>
</dbReference>
<dbReference type="CDD" id="cd13568">
    <property type="entry name" value="PBP2_TAXI_TRAP_like_3"/>
    <property type="match status" value="1"/>
</dbReference>
<reference evidence="1" key="1">
    <citation type="submission" date="2018-06" db="EMBL/GenBank/DDBJ databases">
        <authorList>
            <person name="Zhirakovskaya E."/>
        </authorList>
    </citation>
    <scope>NUCLEOTIDE SEQUENCE</scope>
</reference>
<name>A0A3B0TA53_9ZZZZ</name>
<organism evidence="1">
    <name type="scientific">hydrothermal vent metagenome</name>
    <dbReference type="NCBI Taxonomy" id="652676"/>
    <lineage>
        <taxon>unclassified sequences</taxon>
        <taxon>metagenomes</taxon>
        <taxon>ecological metagenomes</taxon>
    </lineage>
</organism>
<dbReference type="NCBIfam" id="TIGR02122">
    <property type="entry name" value="TRAP_TAXI"/>
    <property type="match status" value="1"/>
</dbReference>
<keyword evidence="1" id="KW-0675">Receptor</keyword>
<gene>
    <name evidence="1" type="ORF">MNBD_ALPHA09-777</name>
</gene>
<sequence>MLRDKFFVAFAAFTGIFMLATAAHAQKFITIGTGGQTGVYYQVGGSICKLVNRGAKDHGIKCTHTTGGSTKNINGIRAGDLDMGVAQSDWQFHAYNGTAPKQFPDGAFKELRAVFSVHPEPFTVVARADSGIKSFDDLKGKRVNIGNPGSGQRGTMEVVMEKMGWKMSDFALASELKSSEQSAALCDNKIDAMVFTVGHPNGSIKEATTSCDAILVNVDNDIIKKLAADNDYYAMATIPGGMYKGTDNDVTTFGVGATFVSSTATDADVVYEIVKAVFSNMKRFRKMHPAFANLDPKKMIVNNLSAPLHEGAIRYYKEQGWM</sequence>
<dbReference type="InterPro" id="IPR011852">
    <property type="entry name" value="TRAP_TAXI"/>
</dbReference>
<dbReference type="EMBL" id="UOEM01000082">
    <property type="protein sequence ID" value="VAW14928.1"/>
    <property type="molecule type" value="Genomic_DNA"/>
</dbReference>
<evidence type="ECO:0000313" key="1">
    <source>
        <dbReference type="EMBL" id="VAW14928.1"/>
    </source>
</evidence>
<dbReference type="Gene3D" id="3.40.190.10">
    <property type="entry name" value="Periplasmic binding protein-like II"/>
    <property type="match status" value="2"/>
</dbReference>
<dbReference type="PANTHER" id="PTHR42941:SF1">
    <property type="entry name" value="SLL1037 PROTEIN"/>
    <property type="match status" value="1"/>
</dbReference>
<proteinExistence type="predicted"/>
<accession>A0A3B0TA53</accession>
<protein>
    <submittedName>
        <fullName evidence="1">TRAP transporter solute receptor, TAXI family</fullName>
    </submittedName>
</protein>
<dbReference type="AlphaFoldDB" id="A0A3B0TA53"/>
<dbReference type="Pfam" id="PF16868">
    <property type="entry name" value="NMT1_3"/>
    <property type="match status" value="1"/>
</dbReference>